<evidence type="ECO:0000313" key="2">
    <source>
        <dbReference type="EMBL" id="CCE24032.1"/>
    </source>
</evidence>
<gene>
    <name evidence="2" type="ordered locus">MEALZ_2351</name>
</gene>
<dbReference type="PANTHER" id="PTHR34107">
    <property type="entry name" value="SLL0198 PROTEIN-RELATED"/>
    <property type="match status" value="1"/>
</dbReference>
<dbReference type="AlphaFoldDB" id="G4SUX3"/>
<keyword evidence="3" id="KW-1185">Reference proteome</keyword>
<accession>G4SUX3</accession>
<evidence type="ECO:0000313" key="3">
    <source>
        <dbReference type="Proteomes" id="UP000008315"/>
    </source>
</evidence>
<dbReference type="CDD" id="cd06260">
    <property type="entry name" value="DUF820-like"/>
    <property type="match status" value="1"/>
</dbReference>
<dbReference type="EMBL" id="FO082060">
    <property type="protein sequence ID" value="CCE24032.1"/>
    <property type="molecule type" value="Genomic_DNA"/>
</dbReference>
<dbReference type="InterPro" id="IPR008538">
    <property type="entry name" value="Uma2"/>
</dbReference>
<feature type="domain" description="Putative restriction endonuclease" evidence="1">
    <location>
        <begin position="19"/>
        <end position="98"/>
    </location>
</feature>
<dbReference type="InterPro" id="IPR011335">
    <property type="entry name" value="Restrct_endonuc-II-like"/>
</dbReference>
<dbReference type="PATRIC" id="fig|271065.3.peg.2417"/>
<dbReference type="Pfam" id="PF05685">
    <property type="entry name" value="Uma2"/>
    <property type="match status" value="1"/>
</dbReference>
<reference evidence="3" key="1">
    <citation type="journal article" date="2012" name="J. Bacteriol.">
        <title>Genome sequence of the haloalkaliphilic methanotrophic bacterium Methylomicrobium alcaliphilum 20Z.</title>
        <authorList>
            <person name="Vuilleumier S."/>
            <person name="Khmelenina V.N."/>
            <person name="Bringel F."/>
            <person name="Reshetnikov A.S."/>
            <person name="Lajus A."/>
            <person name="Mangenot S."/>
            <person name="Rouy Z."/>
            <person name="Op den Camp H.J."/>
            <person name="Jetten M.S."/>
            <person name="Dispirito A.A."/>
            <person name="Dunfield P."/>
            <person name="Klotz M.G."/>
            <person name="Semrau J.D."/>
            <person name="Stein L.Y."/>
            <person name="Barbe V."/>
            <person name="Medigue C."/>
            <person name="Trotsenko Y.A."/>
            <person name="Kalyuzhnaya M.G."/>
        </authorList>
    </citation>
    <scope>NUCLEOTIDE SEQUENCE [LARGE SCALE GENOMIC DNA]</scope>
    <source>
        <strain evidence="3">DSM 19304 / NCIMB 14124 / VKM B-2133 / 20Z</strain>
    </source>
</reference>
<dbReference type="Gene3D" id="3.90.1570.10">
    <property type="entry name" value="tt1808, chain A"/>
    <property type="match status" value="1"/>
</dbReference>
<dbReference type="STRING" id="1091494.MEALZ_2351"/>
<dbReference type="HOGENOM" id="CLU_2194106_0_0_6"/>
<organism evidence="2 3">
    <name type="scientific">Methylotuvimicrobium alcaliphilum (strain DSM 19304 / NCIMB 14124 / VKM B-2133 / 20Z)</name>
    <name type="common">Methylomicrobium alcaliphilum</name>
    <dbReference type="NCBI Taxonomy" id="1091494"/>
    <lineage>
        <taxon>Bacteria</taxon>
        <taxon>Pseudomonadati</taxon>
        <taxon>Pseudomonadota</taxon>
        <taxon>Gammaproteobacteria</taxon>
        <taxon>Methylococcales</taxon>
        <taxon>Methylococcaceae</taxon>
        <taxon>Methylotuvimicrobium</taxon>
    </lineage>
</organism>
<protein>
    <recommendedName>
        <fullName evidence="1">Putative restriction endonuclease domain-containing protein</fullName>
    </recommendedName>
</protein>
<dbReference type="InterPro" id="IPR012296">
    <property type="entry name" value="Nuclease_put_TT1808"/>
</dbReference>
<evidence type="ECO:0000259" key="1">
    <source>
        <dbReference type="Pfam" id="PF05685"/>
    </source>
</evidence>
<name>G4SUX3_META2</name>
<dbReference type="Proteomes" id="UP000008315">
    <property type="component" value="Chromosome"/>
</dbReference>
<dbReference type="SUPFAM" id="SSF52980">
    <property type="entry name" value="Restriction endonuclease-like"/>
    <property type="match status" value="1"/>
</dbReference>
<dbReference type="PANTHER" id="PTHR34107:SF4">
    <property type="entry name" value="SLL1222 PROTEIN"/>
    <property type="match status" value="1"/>
</dbReference>
<proteinExistence type="predicted"/>
<sequence length="114" mass="13240">MGPNILVPNLAGWRKERMPRFPDEAYFSLAPDWVCEVISPGTARTDRVVKMPIYAAESVQWLWLVDPDLRILEVYRLLDGHWLLERTWQNDDIVNAPPFDVTSMNLGGFWLPQD</sequence>
<dbReference type="KEGG" id="mah:MEALZ_2351"/>